<name>A0A4Z2IM48_9TELE</name>
<comment type="caution">
    <text evidence="2">The sequence shown here is derived from an EMBL/GenBank/DDBJ whole genome shotgun (WGS) entry which is preliminary data.</text>
</comment>
<feature type="region of interest" description="Disordered" evidence="1">
    <location>
        <begin position="1"/>
        <end position="68"/>
    </location>
</feature>
<sequence>MNILVEENSISATTPPSPRMIRGEHAEHLGGTERPAAVTPIPEIPRPTSGAMKRGFLPNRHETSVGVM</sequence>
<dbReference type="EMBL" id="SRLO01000075">
    <property type="protein sequence ID" value="TNN78223.1"/>
    <property type="molecule type" value="Genomic_DNA"/>
</dbReference>
<evidence type="ECO:0000313" key="3">
    <source>
        <dbReference type="Proteomes" id="UP000314294"/>
    </source>
</evidence>
<feature type="compositionally biased region" description="Basic and acidic residues" evidence="1">
    <location>
        <begin position="21"/>
        <end position="31"/>
    </location>
</feature>
<reference evidence="2 3" key="1">
    <citation type="submission" date="2019-03" db="EMBL/GenBank/DDBJ databases">
        <title>First draft genome of Liparis tanakae, snailfish: a comprehensive survey of snailfish specific genes.</title>
        <authorList>
            <person name="Kim W."/>
            <person name="Song I."/>
            <person name="Jeong J.-H."/>
            <person name="Kim D."/>
            <person name="Kim S."/>
            <person name="Ryu S."/>
            <person name="Song J.Y."/>
            <person name="Lee S.K."/>
        </authorList>
    </citation>
    <scope>NUCLEOTIDE SEQUENCE [LARGE SCALE GENOMIC DNA]</scope>
    <source>
        <tissue evidence="2">Muscle</tissue>
    </source>
</reference>
<protein>
    <submittedName>
        <fullName evidence="2">Uncharacterized protein</fullName>
    </submittedName>
</protein>
<organism evidence="2 3">
    <name type="scientific">Liparis tanakae</name>
    <name type="common">Tanaka's snailfish</name>
    <dbReference type="NCBI Taxonomy" id="230148"/>
    <lineage>
        <taxon>Eukaryota</taxon>
        <taxon>Metazoa</taxon>
        <taxon>Chordata</taxon>
        <taxon>Craniata</taxon>
        <taxon>Vertebrata</taxon>
        <taxon>Euteleostomi</taxon>
        <taxon>Actinopterygii</taxon>
        <taxon>Neopterygii</taxon>
        <taxon>Teleostei</taxon>
        <taxon>Neoteleostei</taxon>
        <taxon>Acanthomorphata</taxon>
        <taxon>Eupercaria</taxon>
        <taxon>Perciformes</taxon>
        <taxon>Cottioidei</taxon>
        <taxon>Cottales</taxon>
        <taxon>Liparidae</taxon>
        <taxon>Liparis</taxon>
    </lineage>
</organism>
<gene>
    <name evidence="2" type="ORF">EYF80_011463</name>
</gene>
<accession>A0A4Z2IM48</accession>
<dbReference type="AlphaFoldDB" id="A0A4Z2IM48"/>
<dbReference type="Proteomes" id="UP000314294">
    <property type="component" value="Unassembled WGS sequence"/>
</dbReference>
<evidence type="ECO:0000313" key="2">
    <source>
        <dbReference type="EMBL" id="TNN78223.1"/>
    </source>
</evidence>
<evidence type="ECO:0000256" key="1">
    <source>
        <dbReference type="SAM" id="MobiDB-lite"/>
    </source>
</evidence>
<keyword evidence="3" id="KW-1185">Reference proteome</keyword>
<proteinExistence type="predicted"/>
<feature type="compositionally biased region" description="Basic and acidic residues" evidence="1">
    <location>
        <begin position="59"/>
        <end position="68"/>
    </location>
</feature>